<name>A0A3M2R919_9GAMM</name>
<dbReference type="InterPro" id="IPR029016">
    <property type="entry name" value="GAF-like_dom_sf"/>
</dbReference>
<dbReference type="Gene3D" id="3.40.50.300">
    <property type="entry name" value="P-loop containing nucleotide triphosphate hydrolases"/>
    <property type="match status" value="1"/>
</dbReference>
<reference evidence="6 7" key="1">
    <citation type="submission" date="2018-08" db="EMBL/GenBank/DDBJ databases">
        <title>Whole Genome Sequence of the Moderate Halophilic Marine Bacterium Marinobacter litoralis Sw-45.</title>
        <authorList>
            <person name="Musa H."/>
        </authorList>
    </citation>
    <scope>NUCLEOTIDE SEQUENCE [LARGE SCALE GENOMIC DNA]</scope>
    <source>
        <strain evidence="6 7">Sw-45</strain>
    </source>
</reference>
<dbReference type="FunFam" id="3.40.50.300:FF:000006">
    <property type="entry name" value="DNA-binding transcriptional regulator NtrC"/>
    <property type="match status" value="1"/>
</dbReference>
<dbReference type="InterPro" id="IPR058031">
    <property type="entry name" value="AAA_lid_NorR"/>
</dbReference>
<evidence type="ECO:0000313" key="7">
    <source>
        <dbReference type="Proteomes" id="UP000265903"/>
    </source>
</evidence>
<keyword evidence="7" id="KW-1185">Reference proteome</keyword>
<dbReference type="InterPro" id="IPR025662">
    <property type="entry name" value="Sigma_54_int_dom_ATP-bd_1"/>
</dbReference>
<dbReference type="Pfam" id="PF25601">
    <property type="entry name" value="AAA_lid_14"/>
    <property type="match status" value="1"/>
</dbReference>
<dbReference type="EMBL" id="QMDL01000006">
    <property type="protein sequence ID" value="RMJ01595.1"/>
    <property type="molecule type" value="Genomic_DNA"/>
</dbReference>
<evidence type="ECO:0000256" key="2">
    <source>
        <dbReference type="ARBA" id="ARBA00022840"/>
    </source>
</evidence>
<dbReference type="Gene3D" id="3.30.450.40">
    <property type="match status" value="1"/>
</dbReference>
<comment type="caution">
    <text evidence="6">The sequence shown here is derived from an EMBL/GenBank/DDBJ whole genome shotgun (WGS) entry which is preliminary data.</text>
</comment>
<dbReference type="CDD" id="cd00009">
    <property type="entry name" value="AAA"/>
    <property type="match status" value="1"/>
</dbReference>
<dbReference type="PRINTS" id="PR01590">
    <property type="entry name" value="HTHFIS"/>
</dbReference>
<dbReference type="Gene3D" id="1.10.8.60">
    <property type="match status" value="1"/>
</dbReference>
<accession>A0A3M2R919</accession>
<dbReference type="SMART" id="SM00382">
    <property type="entry name" value="AAA"/>
    <property type="match status" value="1"/>
</dbReference>
<organism evidence="6 7">
    <name type="scientific">Marinobacter litoralis</name>
    <dbReference type="NCBI Taxonomy" id="187981"/>
    <lineage>
        <taxon>Bacteria</taxon>
        <taxon>Pseudomonadati</taxon>
        <taxon>Pseudomonadota</taxon>
        <taxon>Gammaproteobacteria</taxon>
        <taxon>Pseudomonadales</taxon>
        <taxon>Marinobacteraceae</taxon>
        <taxon>Marinobacter</taxon>
    </lineage>
</organism>
<protein>
    <submittedName>
        <fullName evidence="6">Acetoin catabolism regulatory protein</fullName>
    </submittedName>
</protein>
<dbReference type="Pfam" id="PF02954">
    <property type="entry name" value="HTH_8"/>
    <property type="match status" value="1"/>
</dbReference>
<dbReference type="InterPro" id="IPR003593">
    <property type="entry name" value="AAA+_ATPase"/>
</dbReference>
<dbReference type="AlphaFoldDB" id="A0A3M2R919"/>
<dbReference type="PROSITE" id="PS00675">
    <property type="entry name" value="SIGMA54_INTERACT_1"/>
    <property type="match status" value="1"/>
</dbReference>
<sequence length="628" mass="69253">MEVHNFDQDTRVQQARELFDAGLEVPSQWVRDEVMRSWLRSREHGLSPVDQVLRKTLSLNELPYLHDQHRDLLCYVEPEMRNLFRSWGAAGWVFACLEREGRSIKYFGKESLLGTSLSSGLDLSEQVAGTNGPGCALLEHRPSVVCGDEHFLHEFRDLACVAVPIFDPAGMVIGALNATKHYDGRPVGILESVALASRAVENRMVGDLSGAWVLAIHYLPELTGSPMRGLIHFCADGEVLGANPTARQMLELDILEQNGGAVTFRDLFSCSLDEVRRSQRSPIKVACHNGSELFLKAETVPEVSSPVHAQVVLERASATAPSPFFAEVSLRPLFEKARRAFMHRVPMLISGETGTGKEVLARWLHSQGPSPKGAFVAVNCSAIPAGLIESELFGYADGAFTGARRGGAKGKFEEACGGTLFLDEIGDMPVEFQARLLRVLQERTVTRLGEEKTREVCFSLICATHRNLDELMEQGSFRDDLYYRVNGLKVTLPPLREREDLDGLIDHLLAVAASPDRPSILSPEARNLLRNYPWKGNIRELEQALKLGQALANNGVIEVDHLPEAVKANRFTALAPAMTPKSGRLLANAEREAVCAALEKCSDNISAAARELGITRATLYRKIKRFGL</sequence>
<dbReference type="InterPro" id="IPR027417">
    <property type="entry name" value="P-loop_NTPase"/>
</dbReference>
<dbReference type="InterPro" id="IPR009057">
    <property type="entry name" value="Homeodomain-like_sf"/>
</dbReference>
<feature type="domain" description="Sigma-54 factor interaction" evidence="5">
    <location>
        <begin position="329"/>
        <end position="550"/>
    </location>
</feature>
<dbReference type="GO" id="GO:0005524">
    <property type="term" value="F:ATP binding"/>
    <property type="evidence" value="ECO:0007669"/>
    <property type="project" value="UniProtKB-KW"/>
</dbReference>
<dbReference type="Pfam" id="PF00158">
    <property type="entry name" value="Sigma54_activat"/>
    <property type="match status" value="1"/>
</dbReference>
<dbReference type="Gene3D" id="1.10.10.60">
    <property type="entry name" value="Homeodomain-like"/>
    <property type="match status" value="1"/>
</dbReference>
<keyword evidence="1" id="KW-0547">Nucleotide-binding</keyword>
<dbReference type="Proteomes" id="UP000265903">
    <property type="component" value="Unassembled WGS sequence"/>
</dbReference>
<dbReference type="PANTHER" id="PTHR32071">
    <property type="entry name" value="TRANSCRIPTIONAL REGULATORY PROTEIN"/>
    <property type="match status" value="1"/>
</dbReference>
<evidence type="ECO:0000313" key="6">
    <source>
        <dbReference type="EMBL" id="RMJ01595.1"/>
    </source>
</evidence>
<proteinExistence type="predicted"/>
<dbReference type="InterPro" id="IPR002197">
    <property type="entry name" value="HTH_Fis"/>
</dbReference>
<gene>
    <name evidence="6" type="primary">acoR</name>
    <name evidence="6" type="ORF">DOQ08_03177</name>
</gene>
<evidence type="ECO:0000256" key="1">
    <source>
        <dbReference type="ARBA" id="ARBA00022741"/>
    </source>
</evidence>
<dbReference type="PROSITE" id="PS50045">
    <property type="entry name" value="SIGMA54_INTERACT_4"/>
    <property type="match status" value="1"/>
</dbReference>
<keyword evidence="3" id="KW-0805">Transcription regulation</keyword>
<dbReference type="OrthoDB" id="9804019at2"/>
<keyword evidence="2" id="KW-0067">ATP-binding</keyword>
<dbReference type="PANTHER" id="PTHR32071:SF77">
    <property type="entry name" value="TRANSCRIPTIONAL REGULATORY PROTEIN"/>
    <property type="match status" value="1"/>
</dbReference>
<keyword evidence="4" id="KW-0804">Transcription</keyword>
<dbReference type="GO" id="GO:0006355">
    <property type="term" value="P:regulation of DNA-templated transcription"/>
    <property type="evidence" value="ECO:0007669"/>
    <property type="project" value="InterPro"/>
</dbReference>
<dbReference type="SUPFAM" id="SSF46689">
    <property type="entry name" value="Homeodomain-like"/>
    <property type="match status" value="1"/>
</dbReference>
<dbReference type="SUPFAM" id="SSF52540">
    <property type="entry name" value="P-loop containing nucleoside triphosphate hydrolases"/>
    <property type="match status" value="1"/>
</dbReference>
<evidence type="ECO:0000259" key="5">
    <source>
        <dbReference type="PROSITE" id="PS50045"/>
    </source>
</evidence>
<dbReference type="GO" id="GO:0043565">
    <property type="term" value="F:sequence-specific DNA binding"/>
    <property type="evidence" value="ECO:0007669"/>
    <property type="project" value="InterPro"/>
</dbReference>
<evidence type="ECO:0000256" key="4">
    <source>
        <dbReference type="ARBA" id="ARBA00023163"/>
    </source>
</evidence>
<evidence type="ECO:0000256" key="3">
    <source>
        <dbReference type="ARBA" id="ARBA00023015"/>
    </source>
</evidence>
<dbReference type="InterPro" id="IPR002078">
    <property type="entry name" value="Sigma_54_int"/>
</dbReference>